<dbReference type="Gene3D" id="3.40.50.1820">
    <property type="entry name" value="alpha/beta hydrolase"/>
    <property type="match status" value="1"/>
</dbReference>
<evidence type="ECO:0000313" key="5">
    <source>
        <dbReference type="RefSeq" id="XP_026274721.1"/>
    </source>
</evidence>
<dbReference type="AlphaFoldDB" id="A0A6J1S7M5"/>
<proteinExistence type="inferred from homology"/>
<organism evidence="4 5">
    <name type="scientific">Frankliniella occidentalis</name>
    <name type="common">Western flower thrips</name>
    <name type="synonym">Euthrips occidentalis</name>
    <dbReference type="NCBI Taxonomy" id="133901"/>
    <lineage>
        <taxon>Eukaryota</taxon>
        <taxon>Metazoa</taxon>
        <taxon>Ecdysozoa</taxon>
        <taxon>Arthropoda</taxon>
        <taxon>Hexapoda</taxon>
        <taxon>Insecta</taxon>
        <taxon>Pterygota</taxon>
        <taxon>Neoptera</taxon>
        <taxon>Paraneoptera</taxon>
        <taxon>Thysanoptera</taxon>
        <taxon>Terebrantia</taxon>
        <taxon>Thripoidea</taxon>
        <taxon>Thripidae</taxon>
        <taxon>Frankliniella</taxon>
    </lineage>
</organism>
<comment type="similarity">
    <text evidence="1">Belongs to the AB hydrolase superfamily. AB hydrolase 4 family.</text>
</comment>
<dbReference type="PANTHER" id="PTHR10794:SF63">
    <property type="entry name" value="ALPHA_BETA HYDROLASE 1, ISOFORM A"/>
    <property type="match status" value="1"/>
</dbReference>
<dbReference type="Proteomes" id="UP000504606">
    <property type="component" value="Unplaced"/>
</dbReference>
<evidence type="ECO:0000313" key="4">
    <source>
        <dbReference type="Proteomes" id="UP000504606"/>
    </source>
</evidence>
<feature type="domain" description="AB hydrolase-1" evidence="3">
    <location>
        <begin position="123"/>
        <end position="364"/>
    </location>
</feature>
<dbReference type="GO" id="GO:0047372">
    <property type="term" value="F:monoacylglycerol lipase activity"/>
    <property type="evidence" value="ECO:0007669"/>
    <property type="project" value="TreeGrafter"/>
</dbReference>
<dbReference type="PIRSF" id="PIRSF005211">
    <property type="entry name" value="Ab_hydro_YheT"/>
    <property type="match status" value="1"/>
</dbReference>
<dbReference type="InterPro" id="IPR029058">
    <property type="entry name" value="AB_hydrolase_fold"/>
</dbReference>
<gene>
    <name evidence="5" type="primary">LOC113203961</name>
</gene>
<evidence type="ECO:0000259" key="3">
    <source>
        <dbReference type="Pfam" id="PF00561"/>
    </source>
</evidence>
<dbReference type="GO" id="GO:0051792">
    <property type="term" value="P:medium-chain fatty acid biosynthetic process"/>
    <property type="evidence" value="ECO:0007669"/>
    <property type="project" value="TreeGrafter"/>
</dbReference>
<protein>
    <submittedName>
        <fullName evidence="5">Protein ABHD1</fullName>
    </submittedName>
</protein>
<dbReference type="GeneID" id="113203961"/>
<feature type="active site" description="Charge relay system" evidence="2">
    <location>
        <position position="358"/>
    </location>
</feature>
<dbReference type="KEGG" id="foc:113203961"/>
<reference evidence="5" key="1">
    <citation type="submission" date="2025-08" db="UniProtKB">
        <authorList>
            <consortium name="RefSeq"/>
        </authorList>
    </citation>
    <scope>IDENTIFICATION</scope>
    <source>
        <tissue evidence="5">Whole organism</tissue>
    </source>
</reference>
<accession>A0A6J1S7M5</accession>
<dbReference type="PANTHER" id="PTHR10794">
    <property type="entry name" value="ABHYDROLASE DOMAIN-CONTAINING PROTEIN"/>
    <property type="match status" value="1"/>
</dbReference>
<dbReference type="SUPFAM" id="SSF53474">
    <property type="entry name" value="alpha/beta-Hydrolases"/>
    <property type="match status" value="1"/>
</dbReference>
<dbReference type="InterPro" id="IPR050960">
    <property type="entry name" value="AB_hydrolase_4_sf"/>
</dbReference>
<name>A0A6J1S7M5_FRAOC</name>
<evidence type="ECO:0000256" key="2">
    <source>
        <dbReference type="PIRSR" id="PIRSR005211-1"/>
    </source>
</evidence>
<dbReference type="OrthoDB" id="247542at2759"/>
<dbReference type="RefSeq" id="XP_026274721.1">
    <property type="nucleotide sequence ID" value="XM_026418936.1"/>
</dbReference>
<dbReference type="GO" id="GO:0051793">
    <property type="term" value="P:medium-chain fatty acid catabolic process"/>
    <property type="evidence" value="ECO:0007669"/>
    <property type="project" value="TreeGrafter"/>
</dbReference>
<dbReference type="GO" id="GO:0008126">
    <property type="term" value="F:acetylesterase activity"/>
    <property type="evidence" value="ECO:0007669"/>
    <property type="project" value="TreeGrafter"/>
</dbReference>
<keyword evidence="4" id="KW-1185">Reference proteome</keyword>
<feature type="active site" description="Charge relay system" evidence="2">
    <location>
        <position position="329"/>
    </location>
</feature>
<dbReference type="CTD" id="35930"/>
<sequence>MMDFLSSFSLPSLDVDILPRWYLAAFFVSGYVIYYICEVAKVPQLVCAPGEFCSFLEVNVPILKERFWPTIWCVESRAQTIIANIFRERLLQQVTYHREVLDMADGGIVALDWLDEGCSASAPVLLILPGLTGSSQAEYIRCLVKAANRSGFRTVVFNNRGLGGVQLKTPRLYNACSGDDLAEVIKHVKGKHPNVPLAATGISMGGLVLGNYISRRGKSVRSQLVAAMLISVPWDLFKACESIEKPGLNMMLNKHLADLLCKTLKKQNHLDWGNLDETFKSRTIREFDSNFTCKAFGYSDTNEYYTDATLHTKLHQFQIPTLCLSAADDPFQPLKALPLDEFKKCKNIAAIVTARGGHIGFMEGILPPSYQGKDDYMDRILCQYFSAIFRDAGKIMDKLDT</sequence>
<feature type="active site" description="Charge relay system" evidence="2">
    <location>
        <position position="203"/>
    </location>
</feature>
<dbReference type="InterPro" id="IPR000073">
    <property type="entry name" value="AB_hydrolase_1"/>
</dbReference>
<dbReference type="InterPro" id="IPR012020">
    <property type="entry name" value="ABHD4"/>
</dbReference>
<evidence type="ECO:0000256" key="1">
    <source>
        <dbReference type="ARBA" id="ARBA00010884"/>
    </source>
</evidence>
<dbReference type="Pfam" id="PF00561">
    <property type="entry name" value="Abhydrolase_1"/>
    <property type="match status" value="1"/>
</dbReference>